<proteinExistence type="predicted"/>
<dbReference type="EMBL" id="JAVIJP010000008">
    <property type="protein sequence ID" value="KAL3648195.1"/>
    <property type="molecule type" value="Genomic_DNA"/>
</dbReference>
<keyword evidence="1" id="KW-0862">Zinc</keyword>
<evidence type="ECO:0000256" key="1">
    <source>
        <dbReference type="PROSITE-ProRule" id="PRU00325"/>
    </source>
</evidence>
<dbReference type="Pfam" id="PF04434">
    <property type="entry name" value="SWIM"/>
    <property type="match status" value="1"/>
</dbReference>
<reference evidence="4" key="1">
    <citation type="journal article" date="2024" name="IScience">
        <title>Strigolactones Initiate the Formation of Haustorium-like Structures in Castilleja.</title>
        <authorList>
            <person name="Buerger M."/>
            <person name="Peterson D."/>
            <person name="Chory J."/>
        </authorList>
    </citation>
    <scope>NUCLEOTIDE SEQUENCE [LARGE SCALE GENOMIC DNA]</scope>
</reference>
<dbReference type="PROSITE" id="PS50966">
    <property type="entry name" value="ZF_SWIM"/>
    <property type="match status" value="1"/>
</dbReference>
<dbReference type="AlphaFoldDB" id="A0ABD3E111"/>
<gene>
    <name evidence="3" type="ORF">CASFOL_007619</name>
</gene>
<evidence type="ECO:0000313" key="3">
    <source>
        <dbReference type="EMBL" id="KAL3648195.1"/>
    </source>
</evidence>
<keyword evidence="1" id="KW-0863">Zinc-finger</keyword>
<protein>
    <recommendedName>
        <fullName evidence="2">SWIM-type domain-containing protein</fullName>
    </recommendedName>
</protein>
<evidence type="ECO:0000313" key="4">
    <source>
        <dbReference type="Proteomes" id="UP001632038"/>
    </source>
</evidence>
<organism evidence="3 4">
    <name type="scientific">Castilleja foliolosa</name>
    <dbReference type="NCBI Taxonomy" id="1961234"/>
    <lineage>
        <taxon>Eukaryota</taxon>
        <taxon>Viridiplantae</taxon>
        <taxon>Streptophyta</taxon>
        <taxon>Embryophyta</taxon>
        <taxon>Tracheophyta</taxon>
        <taxon>Spermatophyta</taxon>
        <taxon>Magnoliopsida</taxon>
        <taxon>eudicotyledons</taxon>
        <taxon>Gunneridae</taxon>
        <taxon>Pentapetalae</taxon>
        <taxon>asterids</taxon>
        <taxon>lamiids</taxon>
        <taxon>Lamiales</taxon>
        <taxon>Orobanchaceae</taxon>
        <taxon>Pedicularideae</taxon>
        <taxon>Castillejinae</taxon>
        <taxon>Castilleja</taxon>
    </lineage>
</organism>
<evidence type="ECO:0000259" key="2">
    <source>
        <dbReference type="PROSITE" id="PS50966"/>
    </source>
</evidence>
<feature type="domain" description="SWIM-type" evidence="2">
    <location>
        <begin position="35"/>
        <end position="70"/>
    </location>
</feature>
<keyword evidence="4" id="KW-1185">Reference proteome</keyword>
<dbReference type="Proteomes" id="UP001632038">
    <property type="component" value="Unassembled WGS sequence"/>
</dbReference>
<keyword evidence="1" id="KW-0479">Metal-binding</keyword>
<accession>A0ABD3E111</accession>
<dbReference type="GO" id="GO:0008270">
    <property type="term" value="F:zinc ion binding"/>
    <property type="evidence" value="ECO:0007669"/>
    <property type="project" value="UniProtKB-KW"/>
</dbReference>
<name>A0ABD3E111_9LAMI</name>
<dbReference type="InterPro" id="IPR007527">
    <property type="entry name" value="Znf_SWIM"/>
</dbReference>
<comment type="caution">
    <text evidence="3">The sequence shown here is derived from an EMBL/GenBank/DDBJ whole genome shotgun (WGS) entry which is preliminary data.</text>
</comment>
<sequence length="73" mass="8077">MSRDHELNEAVEKALGEVIEKGAKLRAEPVSANKFKVKDGFDNHVVDMSDNSCTCREFEIMLIPCMHAAAELG</sequence>